<evidence type="ECO:0000256" key="16">
    <source>
        <dbReference type="ARBA" id="ARBA00061221"/>
    </source>
</evidence>
<dbReference type="eggNOG" id="COG0774">
    <property type="taxonomic scope" value="Bacteria"/>
</dbReference>
<dbReference type="STRING" id="742767.HMPREF9456_00011"/>
<dbReference type="GO" id="GO:0006633">
    <property type="term" value="P:fatty acid biosynthetic process"/>
    <property type="evidence" value="ECO:0007669"/>
    <property type="project" value="UniProtKB-UniRule"/>
</dbReference>
<dbReference type="EMBL" id="ADLW01000001">
    <property type="protein sequence ID" value="EGK06137.1"/>
    <property type="molecule type" value="Genomic_DNA"/>
</dbReference>
<dbReference type="UniPathway" id="UPA00359">
    <property type="reaction ID" value="UER00478"/>
</dbReference>
<dbReference type="GO" id="GO:0005737">
    <property type="term" value="C:cytoplasm"/>
    <property type="evidence" value="ECO:0007669"/>
    <property type="project" value="UniProtKB-SubCell"/>
</dbReference>
<dbReference type="Gene3D" id="3.10.129.10">
    <property type="entry name" value="Hotdog Thioesterase"/>
    <property type="match status" value="1"/>
</dbReference>
<comment type="function">
    <text evidence="2 18">Catalyzes the hydrolysis of UDP-3-O-myristoyl-N-acetylglucosamine to form UDP-3-O-myristoylglucosamine and acetate, the committed step in lipid A biosynthesis.</text>
</comment>
<dbReference type="HOGENOM" id="CLU_046528_2_0_10"/>
<dbReference type="Pfam" id="PF07977">
    <property type="entry name" value="FabA"/>
    <property type="match status" value="1"/>
</dbReference>
<dbReference type="EC" id="3.5.1.108" evidence="18"/>
<comment type="pathway">
    <text evidence="4 18">Glycolipid biosynthesis; lipid IV(A) biosynthesis; lipid IV(A) from (3R)-3-hydroxytetradecanoyl-[acyl-carrier-protein] and UDP-N-acetyl-alpha-D-glucosamine: step 2/6.</text>
</comment>
<dbReference type="HAMAP" id="MF_00406">
    <property type="entry name" value="FabZ"/>
    <property type="match status" value="1"/>
</dbReference>
<comment type="catalytic activity">
    <reaction evidence="14 18">
        <text>a UDP-3-O-[(3R)-3-hydroxyacyl]-N-acetyl-alpha-D-glucosamine + H2O = a UDP-3-O-[(3R)-3-hydroxyacyl]-alpha-D-glucosamine + acetate</text>
        <dbReference type="Rhea" id="RHEA:67816"/>
        <dbReference type="ChEBI" id="CHEBI:15377"/>
        <dbReference type="ChEBI" id="CHEBI:30089"/>
        <dbReference type="ChEBI" id="CHEBI:137740"/>
        <dbReference type="ChEBI" id="CHEBI:173225"/>
        <dbReference type="EC" id="3.5.1.108"/>
    </reaction>
</comment>
<feature type="binding site" evidence="18">
    <location>
        <position position="260"/>
    </location>
    <ligand>
        <name>Zn(2+)</name>
        <dbReference type="ChEBI" id="CHEBI:29105"/>
    </ligand>
</feature>
<keyword evidence="5 19" id="KW-0963">Cytoplasm</keyword>
<dbReference type="EC" id="4.2.1.59" evidence="19"/>
<evidence type="ECO:0000256" key="3">
    <source>
        <dbReference type="ARBA" id="ARBA00004496"/>
    </source>
</evidence>
<reference evidence="20 21" key="1">
    <citation type="submission" date="2011-04" db="EMBL/GenBank/DDBJ databases">
        <title>The Genome Sequence of Dysgonomonas mossii DSM 22836.</title>
        <authorList>
            <consortium name="The Broad Institute Genome Sequencing Platform"/>
            <person name="Earl A."/>
            <person name="Ward D."/>
            <person name="Feldgarden M."/>
            <person name="Gevers D."/>
            <person name="Pudlo N."/>
            <person name="Martens E."/>
            <person name="Allen-Vercoe E."/>
            <person name="Young S.K."/>
            <person name="Zeng Q."/>
            <person name="Gargeya S."/>
            <person name="Fitzgerald M."/>
            <person name="Haas B."/>
            <person name="Abouelleil A."/>
            <person name="Alvarado L."/>
            <person name="Arachchi H.M."/>
            <person name="Berlin A."/>
            <person name="Brown A."/>
            <person name="Chapman S.B."/>
            <person name="Chen Z."/>
            <person name="Dunbar C."/>
            <person name="Freedman E."/>
            <person name="Gearin G."/>
            <person name="Gellesch M."/>
            <person name="Goldberg J."/>
            <person name="Griggs A."/>
            <person name="Gujja S."/>
            <person name="Heiman D."/>
            <person name="Howarth C."/>
            <person name="Larson L."/>
            <person name="Lui A."/>
            <person name="MacDonald P.J.P."/>
            <person name="Mehta T."/>
            <person name="Montmayeur A."/>
            <person name="Murphy C."/>
            <person name="Neiman D."/>
            <person name="Pearson M."/>
            <person name="Priest M."/>
            <person name="Roberts A."/>
            <person name="Saif S."/>
            <person name="Shea T."/>
            <person name="Shenoy N."/>
            <person name="Sisk P."/>
            <person name="Stolte C."/>
            <person name="Sykes S."/>
            <person name="Yandava C."/>
            <person name="Wortman J."/>
            <person name="Nusbaum C."/>
            <person name="Birren B."/>
        </authorList>
    </citation>
    <scope>NUCLEOTIDE SEQUENCE [LARGE SCALE GENOMIC DNA]</scope>
    <source>
        <strain evidence="20 21">DSM 22836</strain>
    </source>
</reference>
<evidence type="ECO:0000256" key="12">
    <source>
        <dbReference type="ARBA" id="ARBA00023239"/>
    </source>
</evidence>
<dbReference type="InterPro" id="IPR020568">
    <property type="entry name" value="Ribosomal_Su5_D2-typ_SF"/>
</dbReference>
<dbReference type="InterPro" id="IPR004463">
    <property type="entry name" value="UDP-acyl_GlcNac_deAcase"/>
</dbReference>
<keyword evidence="8 18" id="KW-0479">Metal-binding</keyword>
<comment type="caution">
    <text evidence="20">The sequence shown here is derived from an EMBL/GenBank/DDBJ whole genome shotgun (WGS) entry which is preliminary data.</text>
</comment>
<dbReference type="PANTHER" id="PTHR30272">
    <property type="entry name" value="3-HYDROXYACYL-[ACYL-CARRIER-PROTEIN] DEHYDRATASE"/>
    <property type="match status" value="1"/>
</dbReference>
<dbReference type="RefSeq" id="WP_006841385.1">
    <property type="nucleotide sequence ID" value="NZ_AQWJ01000001.1"/>
</dbReference>
<name>F8WWW5_9BACT</name>
<dbReference type="GO" id="GO:0019171">
    <property type="term" value="F:(3R)-hydroxyacyl-[acyl-carrier-protein] dehydratase activity"/>
    <property type="evidence" value="ECO:0007669"/>
    <property type="project" value="UniProtKB-EC"/>
</dbReference>
<evidence type="ECO:0000256" key="14">
    <source>
        <dbReference type="ARBA" id="ARBA00024535"/>
    </source>
</evidence>
<dbReference type="OrthoDB" id="9772788at2"/>
<dbReference type="Gene3D" id="3.30.230.20">
    <property type="entry name" value="lpxc deacetylase, domain 1"/>
    <property type="match status" value="1"/>
</dbReference>
<dbReference type="Gene3D" id="3.30.1700.10">
    <property type="entry name" value="lpxc deacetylase, domain 2"/>
    <property type="match status" value="1"/>
</dbReference>
<evidence type="ECO:0000256" key="6">
    <source>
        <dbReference type="ARBA" id="ARBA00022516"/>
    </source>
</evidence>
<comment type="cofactor">
    <cofactor evidence="1 18">
        <name>Zn(2+)</name>
        <dbReference type="ChEBI" id="CHEBI:29105"/>
    </cofactor>
</comment>
<dbReference type="InterPro" id="IPR029069">
    <property type="entry name" value="HotDog_dom_sf"/>
</dbReference>
<dbReference type="InterPro" id="IPR015870">
    <property type="entry name" value="UDP-acyl_N-AcGlcN_deAcase_N"/>
</dbReference>
<dbReference type="SUPFAM" id="SSF54211">
    <property type="entry name" value="Ribosomal protein S5 domain 2-like"/>
    <property type="match status" value="2"/>
</dbReference>
<evidence type="ECO:0000256" key="8">
    <source>
        <dbReference type="ARBA" id="ARBA00022723"/>
    </source>
</evidence>
<dbReference type="InterPro" id="IPR013114">
    <property type="entry name" value="FabA_FabZ"/>
</dbReference>
<dbReference type="InterPro" id="IPR010084">
    <property type="entry name" value="FabZ"/>
</dbReference>
<keyword evidence="10 18" id="KW-0862">Zinc</keyword>
<comment type="similarity">
    <text evidence="16">In the N-terminal section; belongs to the LpxC family.</text>
</comment>
<keyword evidence="21" id="KW-1185">Reference proteome</keyword>
<dbReference type="Pfam" id="PF03331">
    <property type="entry name" value="LpxC"/>
    <property type="match status" value="2"/>
</dbReference>
<feature type="binding site" evidence="18">
    <location>
        <position position="264"/>
    </location>
    <ligand>
        <name>Zn(2+)</name>
        <dbReference type="ChEBI" id="CHEBI:29105"/>
    </ligand>
</feature>
<evidence type="ECO:0000256" key="13">
    <source>
        <dbReference type="ARBA" id="ARBA00023268"/>
    </source>
</evidence>
<comment type="similarity">
    <text evidence="19">Belongs to the thioester dehydratase family. FabZ subfamily.</text>
</comment>
<comment type="function">
    <text evidence="15 19">Involved in unsaturated fatty acids biosynthesis. Catalyzes the dehydration of short chain beta-hydroxyacyl-ACPs and long chain saturated and unsaturated beta-hydroxyacyl-ACPs.</text>
</comment>
<evidence type="ECO:0000256" key="17">
    <source>
        <dbReference type="ARBA" id="ARBA00061355"/>
    </source>
</evidence>
<dbReference type="GO" id="GO:0103117">
    <property type="term" value="F:UDP-3-O-acyl-N-acetylglucosamine deacetylase activity"/>
    <property type="evidence" value="ECO:0007669"/>
    <property type="project" value="UniProtKB-UniRule"/>
</dbReference>
<dbReference type="CDD" id="cd01288">
    <property type="entry name" value="FabZ"/>
    <property type="match status" value="1"/>
</dbReference>
<evidence type="ECO:0000256" key="15">
    <source>
        <dbReference type="ARBA" id="ARBA00025049"/>
    </source>
</evidence>
<dbReference type="FunFam" id="3.10.129.10:FF:000001">
    <property type="entry name" value="3-hydroxyacyl-[acyl-carrier-protein] dehydratase FabZ"/>
    <property type="match status" value="1"/>
</dbReference>
<evidence type="ECO:0000256" key="2">
    <source>
        <dbReference type="ARBA" id="ARBA00002923"/>
    </source>
</evidence>
<gene>
    <name evidence="18" type="primary">lpxC</name>
    <name evidence="19" type="synonym">fabZ</name>
    <name evidence="20" type="ORF">HMPREF9456_00011</name>
</gene>
<dbReference type="NCBIfam" id="NF000582">
    <property type="entry name" value="PRK00006.1"/>
    <property type="match status" value="1"/>
</dbReference>
<dbReference type="GO" id="GO:0016020">
    <property type="term" value="C:membrane"/>
    <property type="evidence" value="ECO:0007669"/>
    <property type="project" value="GOC"/>
</dbReference>
<keyword evidence="9 18" id="KW-0378">Hydrolase</keyword>
<dbReference type="HAMAP" id="MF_00388">
    <property type="entry name" value="LpxC"/>
    <property type="match status" value="1"/>
</dbReference>
<comment type="catalytic activity">
    <reaction evidence="19">
        <text>a (3R)-hydroxyacyl-[ACP] = a (2E)-enoyl-[ACP] + H2O</text>
        <dbReference type="Rhea" id="RHEA:13097"/>
        <dbReference type="Rhea" id="RHEA-COMP:9925"/>
        <dbReference type="Rhea" id="RHEA-COMP:9945"/>
        <dbReference type="ChEBI" id="CHEBI:15377"/>
        <dbReference type="ChEBI" id="CHEBI:78784"/>
        <dbReference type="ChEBI" id="CHEBI:78827"/>
        <dbReference type="EC" id="4.2.1.59"/>
    </reaction>
</comment>
<evidence type="ECO:0000256" key="18">
    <source>
        <dbReference type="HAMAP-Rule" id="MF_00388"/>
    </source>
</evidence>
<dbReference type="InterPro" id="IPR011334">
    <property type="entry name" value="UDP-acyl_GlcNac_deAcase_C"/>
</dbReference>
<dbReference type="AlphaFoldDB" id="F8WWW5"/>
<evidence type="ECO:0000256" key="10">
    <source>
        <dbReference type="ARBA" id="ARBA00022833"/>
    </source>
</evidence>
<evidence type="ECO:0000256" key="4">
    <source>
        <dbReference type="ARBA" id="ARBA00005002"/>
    </source>
</evidence>
<keyword evidence="13" id="KW-0511">Multifunctional enzyme</keyword>
<feature type="active site" description="Proton donor" evidence="18">
    <location>
        <position position="287"/>
    </location>
</feature>
<evidence type="ECO:0000256" key="1">
    <source>
        <dbReference type="ARBA" id="ARBA00001947"/>
    </source>
</evidence>
<evidence type="ECO:0000313" key="21">
    <source>
        <dbReference type="Proteomes" id="UP000006420"/>
    </source>
</evidence>
<evidence type="ECO:0000256" key="11">
    <source>
        <dbReference type="ARBA" id="ARBA00023098"/>
    </source>
</evidence>
<evidence type="ECO:0000256" key="19">
    <source>
        <dbReference type="HAMAP-Rule" id="MF_00406"/>
    </source>
</evidence>
<dbReference type="GeneID" id="78080706"/>
<dbReference type="NCBIfam" id="TIGR01750">
    <property type="entry name" value="fabZ"/>
    <property type="match status" value="1"/>
</dbReference>
<organism evidence="20 21">
    <name type="scientific">Dysgonomonas mossii DSM 22836</name>
    <dbReference type="NCBI Taxonomy" id="742767"/>
    <lineage>
        <taxon>Bacteria</taxon>
        <taxon>Pseudomonadati</taxon>
        <taxon>Bacteroidota</taxon>
        <taxon>Bacteroidia</taxon>
        <taxon>Bacteroidales</taxon>
        <taxon>Dysgonomonadaceae</taxon>
        <taxon>Dysgonomonas</taxon>
    </lineage>
</organism>
<evidence type="ECO:0000256" key="7">
    <source>
        <dbReference type="ARBA" id="ARBA00022556"/>
    </source>
</evidence>
<protein>
    <recommendedName>
        <fullName evidence="18 19">Multifunctional fusion protein</fullName>
    </recommendedName>
    <domain>
        <recommendedName>
            <fullName evidence="19">3-hydroxyacyl-[acyl-carrier-protein] dehydratase FabZ</fullName>
            <ecNumber evidence="19">4.2.1.59</ecNumber>
        </recommendedName>
        <alternativeName>
            <fullName evidence="19">(3R)-hydroxymyristoyl-[acyl-carrier-protein] dehydratase</fullName>
        </alternativeName>
        <alternativeName>
            <fullName evidence="19">Beta-hydroxyacyl-ACP dehydratase</fullName>
            <shortName evidence="19">(3R)-hydroxymyristoyl-ACP dehydrase</shortName>
        </alternativeName>
    </domain>
    <domain>
        <recommendedName>
            <fullName evidence="18">UDP-3-O-acyl-N-acetylglucosamine deacetylase</fullName>
            <shortName evidence="18">UDP-3-O-acyl-GlcNAc deacetylase</shortName>
            <ecNumber evidence="18">3.5.1.108</ecNumber>
        </recommendedName>
        <alternativeName>
            <fullName evidence="18">UDP-3-O-[R-3-hydroxymyristoyl]-N-acetylglucosamine deacetylase</fullName>
        </alternativeName>
    </domain>
</protein>
<accession>F8WWW5</accession>
<keyword evidence="12 19" id="KW-0456">Lyase</keyword>
<keyword evidence="6 18" id="KW-0444">Lipid biosynthesis</keyword>
<keyword evidence="11 18" id="KW-0443">Lipid metabolism</keyword>
<comment type="similarity">
    <text evidence="17">In the C-terminal section; belongs to the thioester dehydratase family.</text>
</comment>
<sequence length="461" mass="51830">MSKQHTLKGSFTLQGKGLHTGLPITITFNPAPDNHGYKIKRVDLEGQPIIDAVAENVGNTQRGTVLIKDNVQVSTIEHAMAALYALKIDNCLIEVNAPEFPILDGSSIQYVQGIFGVGTEEQTEERDYFVVRSKMEVVDEETGSKLTLLPDDRFCINSFIEFESKYIPNQSATLENLADFPKEIANARTFVFVREIQKLLEAGLIKGGDLDNAIVIYERQISQQDLDSLADLLGVPYKDATELGYLNNKQIMYPNEPARHKLLDIIGDMALIGKPIRGRIIATRPGHKINNKLARLVRKQIKLNEVQPPVYEPNKPAVFDINRIKELLPHRYPFLMVDKVIEVGQKHIVGIKNITTNEPYFQGHFPQEPVMPGVLQVEAMAQVGGLLVLSQIDEPERYSTYFLKIDNVKFRSKVVPGDTLIFRLNMMSEIRRGIANMKGFTFIGDKLVSEAEFTAQIVKNK</sequence>
<dbReference type="GO" id="GO:0009245">
    <property type="term" value="P:lipid A biosynthetic process"/>
    <property type="evidence" value="ECO:0007669"/>
    <property type="project" value="UniProtKB-UniRule"/>
</dbReference>
<dbReference type="eggNOG" id="COG0764">
    <property type="taxonomic scope" value="Bacteria"/>
</dbReference>
<comment type="subcellular location">
    <subcellularLocation>
        <location evidence="3 19">Cytoplasm</location>
    </subcellularLocation>
</comment>
<evidence type="ECO:0000256" key="9">
    <source>
        <dbReference type="ARBA" id="ARBA00022801"/>
    </source>
</evidence>
<dbReference type="NCBIfam" id="NF009667">
    <property type="entry name" value="PRK13188.1"/>
    <property type="match status" value="1"/>
</dbReference>
<dbReference type="GO" id="GO:0046872">
    <property type="term" value="F:metal ion binding"/>
    <property type="evidence" value="ECO:0007669"/>
    <property type="project" value="UniProtKB-KW"/>
</dbReference>
<dbReference type="SUPFAM" id="SSF54637">
    <property type="entry name" value="Thioesterase/thiol ester dehydrase-isomerase"/>
    <property type="match status" value="1"/>
</dbReference>
<evidence type="ECO:0000256" key="5">
    <source>
        <dbReference type="ARBA" id="ARBA00022490"/>
    </source>
</evidence>
<proteinExistence type="inferred from homology"/>
<dbReference type="PANTHER" id="PTHR30272:SF1">
    <property type="entry name" value="3-HYDROXYACYL-[ACYL-CARRIER-PROTEIN] DEHYDRATASE"/>
    <property type="match status" value="1"/>
</dbReference>
<evidence type="ECO:0000313" key="20">
    <source>
        <dbReference type="EMBL" id="EGK06137.1"/>
    </source>
</evidence>
<comment type="similarity">
    <text evidence="18">Belongs to the LpxC family.</text>
</comment>
<dbReference type="Proteomes" id="UP000006420">
    <property type="component" value="Unassembled WGS sequence"/>
</dbReference>
<keyword evidence="7 18" id="KW-0441">Lipid A biosynthesis</keyword>
<feature type="active site" evidence="19">
    <location>
        <position position="364"/>
    </location>
</feature>
<feature type="binding site" evidence="18">
    <location>
        <position position="78"/>
    </location>
    <ligand>
        <name>Zn(2+)</name>
        <dbReference type="ChEBI" id="CHEBI:29105"/>
    </ligand>
</feature>